<evidence type="ECO:0000256" key="1">
    <source>
        <dbReference type="ARBA" id="ARBA00022574"/>
    </source>
</evidence>
<evidence type="ECO:0000256" key="3">
    <source>
        <dbReference type="PROSITE-ProRule" id="PRU00221"/>
    </source>
</evidence>
<dbReference type="Pfam" id="PF02893">
    <property type="entry name" value="GRAM"/>
    <property type="match status" value="1"/>
</dbReference>
<dbReference type="InterPro" id="IPR019775">
    <property type="entry name" value="WD40_repeat_CS"/>
</dbReference>
<feature type="repeat" description="WD" evidence="3">
    <location>
        <begin position="750"/>
        <end position="791"/>
    </location>
</feature>
<dbReference type="InterPro" id="IPR001680">
    <property type="entry name" value="WD40_rpt"/>
</dbReference>
<evidence type="ECO:0000313" key="6">
    <source>
        <dbReference type="EMBL" id="KAK2150210.1"/>
    </source>
</evidence>
<dbReference type="FunFam" id="1.10.1540.10:FF:000001">
    <property type="entry name" value="neurobeachin isoform X1"/>
    <property type="match status" value="1"/>
</dbReference>
<dbReference type="AlphaFoldDB" id="A0AAD9JD31"/>
<dbReference type="Proteomes" id="UP001208570">
    <property type="component" value="Unassembled WGS sequence"/>
</dbReference>
<dbReference type="Gene3D" id="2.130.10.10">
    <property type="entry name" value="YVTN repeat-like/Quinoprotein amine dehydrogenase"/>
    <property type="match status" value="2"/>
</dbReference>
<dbReference type="InterPro" id="IPR011993">
    <property type="entry name" value="PH-like_dom_sf"/>
</dbReference>
<dbReference type="PANTHER" id="PTHR13743">
    <property type="entry name" value="BEIGE/BEACH-RELATED"/>
    <property type="match status" value="1"/>
</dbReference>
<dbReference type="PROSITE" id="PS50082">
    <property type="entry name" value="WD_REPEATS_2"/>
    <property type="match status" value="3"/>
</dbReference>
<keyword evidence="1 3" id="KW-0853">WD repeat</keyword>
<dbReference type="Pfam" id="PF02138">
    <property type="entry name" value="Beach"/>
    <property type="match status" value="1"/>
</dbReference>
<protein>
    <recommendedName>
        <fullName evidence="8">Protein FAN</fullName>
    </recommendedName>
</protein>
<sequence>MRGNEGLTLSYNINLPCWTIIAKVKLPKSCHTSGAPALTRQQKGWLKVCSKSLVFDPKDYKHPLLKLAFRDIKVEPTEWTGSMLSKVSSEQHMIEVNCSQFVEMKEDNIIAPYVFKRMPAKLLFSLTYGTLDDCLPLMCQLNRASSLDIGDQTAMINAIVLAKQNKVEFDMSRLENLREKIICQYQGDQIAPLVTNPGRILLTSERLYFQPFNNICPTPVLKISLCDISRIIKRRFLLKHVGVEIYCRAGSSLQHLYLSLRSETARNDLVRQVMEQQCLILDDTDQENMMLKWQNGLISNYDYLSYLNSLADRSINDLTQYPVFPWVLSDYNSKTLDLSNPEVYRDLSRPVGALNRERLLKLLCRYNEMAEPRFLYGSHYSTPGYVLFYLARIAPEYVLCLQNGRFDQPDRMFNSIAETWRNCLNSMSDFKELIPEFYDSDGEFLVNRDLLNFGMRQNGKIVGDVELPPWASGPKDFIAKMKEALESDHVSQNLHHWIDLVFGYKQRDEEAENSYNVFYHLTYEGYIDIESIEDLNERAALETQIMEFGQTPKQLFTKPHKPRYVDVQIKQLSNDVAPLRVGDISMTYPMCSNGHGDDQSSFWCQLPDASLTSSINHNLHKETLTDVRWDSNTKTVLSTAKDGMLKVFSQDDQKQLHSANISAMGLSSCVLMADDNTVILGSWDNQIYFYSLCYGKIIKTLYAHDDVVSSLWHCPNNPNVLLSSSWDSTVKIWRCTKSTDPGTEVDLLEELEHEVGVMCVTSADNGVHIAAGTKNGELIIWDVATKNMLLRQQDGRDLVSCGDDDSCLQVVDVRTGSEIFTKTCSSSAKCLMWDGRTILTGHSSGEMLVWDLRQVRIRRSFQGHTDAVTCMTISGDGCLASGGADKRLRIWKPVL</sequence>
<proteinExistence type="predicted"/>
<dbReference type="InterPro" id="IPR036322">
    <property type="entry name" value="WD40_repeat_dom_sf"/>
</dbReference>
<organism evidence="6 7">
    <name type="scientific">Paralvinella palmiformis</name>
    <dbReference type="NCBI Taxonomy" id="53620"/>
    <lineage>
        <taxon>Eukaryota</taxon>
        <taxon>Metazoa</taxon>
        <taxon>Spiralia</taxon>
        <taxon>Lophotrochozoa</taxon>
        <taxon>Annelida</taxon>
        <taxon>Polychaeta</taxon>
        <taxon>Sedentaria</taxon>
        <taxon>Canalipalpata</taxon>
        <taxon>Terebellida</taxon>
        <taxon>Terebelliformia</taxon>
        <taxon>Alvinellidae</taxon>
        <taxon>Paralvinella</taxon>
    </lineage>
</organism>
<dbReference type="PROSITE" id="PS50197">
    <property type="entry name" value="BEACH"/>
    <property type="match status" value="1"/>
</dbReference>
<evidence type="ECO:0000256" key="2">
    <source>
        <dbReference type="ARBA" id="ARBA00022737"/>
    </source>
</evidence>
<dbReference type="InterPro" id="IPR050865">
    <property type="entry name" value="BEACH_Domain"/>
</dbReference>
<dbReference type="InterPro" id="IPR000409">
    <property type="entry name" value="BEACH_dom"/>
</dbReference>
<dbReference type="EMBL" id="JAODUP010000418">
    <property type="protein sequence ID" value="KAK2150210.1"/>
    <property type="molecule type" value="Genomic_DNA"/>
</dbReference>
<feature type="domain" description="BEACH" evidence="4">
    <location>
        <begin position="278"/>
        <end position="563"/>
    </location>
</feature>
<keyword evidence="2" id="KW-0677">Repeat</keyword>
<dbReference type="InterPro" id="IPR023362">
    <property type="entry name" value="PH-BEACH_dom"/>
</dbReference>
<accession>A0AAD9JD31</accession>
<feature type="repeat" description="WD" evidence="3">
    <location>
        <begin position="861"/>
        <end position="892"/>
    </location>
</feature>
<reference evidence="6" key="1">
    <citation type="journal article" date="2023" name="Mol. Biol. Evol.">
        <title>Third-Generation Sequencing Reveals the Adaptive Role of the Epigenome in Three Deep-Sea Polychaetes.</title>
        <authorList>
            <person name="Perez M."/>
            <person name="Aroh O."/>
            <person name="Sun Y."/>
            <person name="Lan Y."/>
            <person name="Juniper S.K."/>
            <person name="Young C.R."/>
            <person name="Angers B."/>
            <person name="Qian P.Y."/>
        </authorList>
    </citation>
    <scope>NUCLEOTIDE SEQUENCE</scope>
    <source>
        <strain evidence="6">P08H-3</strain>
    </source>
</reference>
<dbReference type="SUPFAM" id="SSF50978">
    <property type="entry name" value="WD40 repeat-like"/>
    <property type="match status" value="1"/>
</dbReference>
<name>A0AAD9JD31_9ANNE</name>
<evidence type="ECO:0000259" key="4">
    <source>
        <dbReference type="PROSITE" id="PS50197"/>
    </source>
</evidence>
<dbReference type="PANTHER" id="PTHR13743:SF123">
    <property type="entry name" value="PROTEIN FAN"/>
    <property type="match status" value="1"/>
</dbReference>
<dbReference type="Gene3D" id="2.30.29.30">
    <property type="entry name" value="Pleckstrin-homology domain (PH domain)/Phosphotyrosine-binding domain (PTB)"/>
    <property type="match status" value="1"/>
</dbReference>
<evidence type="ECO:0000313" key="7">
    <source>
        <dbReference type="Proteomes" id="UP001208570"/>
    </source>
</evidence>
<feature type="repeat" description="WD" evidence="3">
    <location>
        <begin position="701"/>
        <end position="733"/>
    </location>
</feature>
<dbReference type="CDD" id="cd06071">
    <property type="entry name" value="Beach"/>
    <property type="match status" value="1"/>
</dbReference>
<dbReference type="SMART" id="SM01026">
    <property type="entry name" value="Beach"/>
    <property type="match status" value="1"/>
</dbReference>
<dbReference type="SMART" id="SM00320">
    <property type="entry name" value="WD40"/>
    <property type="match status" value="6"/>
</dbReference>
<evidence type="ECO:0008006" key="8">
    <source>
        <dbReference type="Google" id="ProtNLM"/>
    </source>
</evidence>
<evidence type="ECO:0000259" key="5">
    <source>
        <dbReference type="PROSITE" id="PS51783"/>
    </source>
</evidence>
<keyword evidence="7" id="KW-1185">Reference proteome</keyword>
<dbReference type="InterPro" id="IPR004182">
    <property type="entry name" value="GRAM"/>
</dbReference>
<dbReference type="SUPFAM" id="SSF50729">
    <property type="entry name" value="PH domain-like"/>
    <property type="match status" value="1"/>
</dbReference>
<feature type="domain" description="BEACH-type PH" evidence="5">
    <location>
        <begin position="176"/>
        <end position="274"/>
    </location>
</feature>
<dbReference type="Pfam" id="PF00400">
    <property type="entry name" value="WD40"/>
    <property type="match status" value="4"/>
</dbReference>
<dbReference type="SUPFAM" id="SSF81837">
    <property type="entry name" value="BEACH domain"/>
    <property type="match status" value="1"/>
</dbReference>
<dbReference type="InterPro" id="IPR057496">
    <property type="entry name" value="FAN-like_PH"/>
</dbReference>
<dbReference type="InterPro" id="IPR015943">
    <property type="entry name" value="WD40/YVTN_repeat-like_dom_sf"/>
</dbReference>
<dbReference type="PROSITE" id="PS51783">
    <property type="entry name" value="PH_BEACH"/>
    <property type="match status" value="1"/>
</dbReference>
<dbReference type="InterPro" id="IPR036372">
    <property type="entry name" value="BEACH_dom_sf"/>
</dbReference>
<dbReference type="PROSITE" id="PS00678">
    <property type="entry name" value="WD_REPEATS_1"/>
    <property type="match status" value="1"/>
</dbReference>
<dbReference type="Gene3D" id="1.10.1540.10">
    <property type="entry name" value="BEACH domain"/>
    <property type="match status" value="1"/>
</dbReference>
<dbReference type="PROSITE" id="PS50294">
    <property type="entry name" value="WD_REPEATS_REGION"/>
    <property type="match status" value="1"/>
</dbReference>
<dbReference type="Pfam" id="PF25400">
    <property type="entry name" value="PH_FAN"/>
    <property type="match status" value="1"/>
</dbReference>
<comment type="caution">
    <text evidence="6">The sequence shown here is derived from an EMBL/GenBank/DDBJ whole genome shotgun (WGS) entry which is preliminary data.</text>
</comment>
<gene>
    <name evidence="6" type="ORF">LSH36_418g02079</name>
</gene>